<evidence type="ECO:0000256" key="8">
    <source>
        <dbReference type="ARBA" id="ARBA00023224"/>
    </source>
</evidence>
<keyword evidence="4 9" id="KW-1133">Transmembrane helix</keyword>
<gene>
    <name evidence="11" type="ORF">B4U79_07252</name>
    <name evidence="12" type="ORF">B4U79_13201</name>
</gene>
<evidence type="ECO:0000256" key="7">
    <source>
        <dbReference type="ARBA" id="ARBA00023170"/>
    </source>
</evidence>
<comment type="similarity">
    <text evidence="2">Belongs to the G-protein coupled receptor 1 family.</text>
</comment>
<dbReference type="OrthoDB" id="6419947at2759"/>
<dbReference type="PRINTS" id="PR00237">
    <property type="entry name" value="GPCRRHODOPSN"/>
</dbReference>
<evidence type="ECO:0000256" key="4">
    <source>
        <dbReference type="ARBA" id="ARBA00022989"/>
    </source>
</evidence>
<keyword evidence="7 12" id="KW-0675">Receptor</keyword>
<dbReference type="Proteomes" id="UP000285301">
    <property type="component" value="Unassembled WGS sequence"/>
</dbReference>
<evidence type="ECO:0000256" key="9">
    <source>
        <dbReference type="SAM" id="Phobius"/>
    </source>
</evidence>
<dbReference type="InterPro" id="IPR000276">
    <property type="entry name" value="GPCR_Rhodpsn"/>
</dbReference>
<keyword evidence="5" id="KW-0297">G-protein coupled receptor</keyword>
<evidence type="ECO:0000313" key="12">
    <source>
        <dbReference type="EMBL" id="RWS00144.1"/>
    </source>
</evidence>
<evidence type="ECO:0000313" key="13">
    <source>
        <dbReference type="Proteomes" id="UP000285301"/>
    </source>
</evidence>
<comment type="subcellular location">
    <subcellularLocation>
        <location evidence="1">Membrane</location>
        <topology evidence="1">Multi-pass membrane protein</topology>
    </subcellularLocation>
</comment>
<evidence type="ECO:0000256" key="6">
    <source>
        <dbReference type="ARBA" id="ARBA00023136"/>
    </source>
</evidence>
<dbReference type="PANTHER" id="PTHR24238">
    <property type="entry name" value="G-PROTEIN COUPLED RECEPTOR"/>
    <property type="match status" value="1"/>
</dbReference>
<keyword evidence="13" id="KW-1185">Reference proteome</keyword>
<evidence type="ECO:0000256" key="2">
    <source>
        <dbReference type="ARBA" id="ARBA00010663"/>
    </source>
</evidence>
<dbReference type="Pfam" id="PF00001">
    <property type="entry name" value="7tm_1"/>
    <property type="match status" value="1"/>
</dbReference>
<dbReference type="GO" id="GO:0008188">
    <property type="term" value="F:neuropeptide receptor activity"/>
    <property type="evidence" value="ECO:0007669"/>
    <property type="project" value="TreeGrafter"/>
</dbReference>
<protein>
    <submittedName>
        <fullName evidence="12">Gastrin/cholecystokinin type B receptor-like protein</fullName>
    </submittedName>
</protein>
<feature type="domain" description="G-protein coupled receptors family 1 profile" evidence="10">
    <location>
        <begin position="59"/>
        <end position="124"/>
    </location>
</feature>
<dbReference type="EMBL" id="NCKU01012238">
    <property type="protein sequence ID" value="RWS00144.1"/>
    <property type="molecule type" value="Genomic_DNA"/>
</dbReference>
<dbReference type="GO" id="GO:0005886">
    <property type="term" value="C:plasma membrane"/>
    <property type="evidence" value="ECO:0007669"/>
    <property type="project" value="TreeGrafter"/>
</dbReference>
<keyword evidence="6 9" id="KW-0472">Membrane</keyword>
<comment type="caution">
    <text evidence="12">The sequence shown here is derived from an EMBL/GenBank/DDBJ whole genome shotgun (WGS) entry which is preliminary data.</text>
</comment>
<dbReference type="STRING" id="1965070.A0A3S3NWL1"/>
<proteinExistence type="inferred from homology"/>
<dbReference type="InterPro" id="IPR017452">
    <property type="entry name" value="GPCR_Rhodpsn_7TM"/>
</dbReference>
<dbReference type="Gene3D" id="1.20.1070.10">
    <property type="entry name" value="Rhodopsin 7-helix transmembrane proteins"/>
    <property type="match status" value="1"/>
</dbReference>
<name>A0A3S3NWL1_9ACAR</name>
<reference evidence="12" key="2">
    <citation type="submission" date="2018-11" db="EMBL/GenBank/DDBJ databases">
        <title>Trombidioid mite genomics.</title>
        <authorList>
            <person name="Dong X."/>
        </authorList>
    </citation>
    <scope>NUCLEOTIDE SEQUENCE</scope>
    <source>
        <strain evidence="12">UoL-WK</strain>
    </source>
</reference>
<feature type="transmembrane region" description="Helical" evidence="9">
    <location>
        <begin position="46"/>
        <end position="69"/>
    </location>
</feature>
<feature type="transmembrane region" description="Helical" evidence="9">
    <location>
        <begin position="81"/>
        <end position="105"/>
    </location>
</feature>
<dbReference type="EMBL" id="NCKU01014004">
    <property type="protein sequence ID" value="RWR99690.1"/>
    <property type="molecule type" value="Genomic_DNA"/>
</dbReference>
<reference evidence="12 13" key="1">
    <citation type="journal article" date="2018" name="Gigascience">
        <title>Genomes of trombidid mites reveal novel predicted allergens and laterally-transferred genes associated with secondary metabolism.</title>
        <authorList>
            <person name="Dong X."/>
            <person name="Chaisiri K."/>
            <person name="Xia D."/>
            <person name="Armstrong S.D."/>
            <person name="Fang Y."/>
            <person name="Donnelly M.J."/>
            <person name="Kadowaki T."/>
            <person name="McGarry J.W."/>
            <person name="Darby A.C."/>
            <person name="Makepeace B.L."/>
        </authorList>
    </citation>
    <scope>NUCLEOTIDE SEQUENCE [LARGE SCALE GENOMIC DNA]</scope>
    <source>
        <strain evidence="12">UoL-WK</strain>
    </source>
</reference>
<keyword evidence="8" id="KW-0807">Transducer</keyword>
<evidence type="ECO:0000256" key="3">
    <source>
        <dbReference type="ARBA" id="ARBA00022692"/>
    </source>
</evidence>
<evidence type="ECO:0000256" key="5">
    <source>
        <dbReference type="ARBA" id="ARBA00023040"/>
    </source>
</evidence>
<evidence type="ECO:0000259" key="10">
    <source>
        <dbReference type="PROSITE" id="PS50262"/>
    </source>
</evidence>
<accession>A0A3S3NWL1</accession>
<keyword evidence="3 9" id="KW-0812">Transmembrane</keyword>
<dbReference type="SUPFAM" id="SSF81321">
    <property type="entry name" value="Family A G protein-coupled receptor-like"/>
    <property type="match status" value="1"/>
</dbReference>
<sequence>MPEYTNSSDNVANAEDNKANETGAILPMAEKSDYDFLTLETILTMILPYVCIFILAVVGNILVIITLAVNRRMRSVTNAFLINLAVSDLLLGVFCMPFSLIGLLMKQFIFGSIMCRLVPYFQGT</sequence>
<evidence type="ECO:0000313" key="11">
    <source>
        <dbReference type="EMBL" id="RWR99690.1"/>
    </source>
</evidence>
<dbReference type="PROSITE" id="PS50262">
    <property type="entry name" value="G_PROTEIN_RECEP_F1_2"/>
    <property type="match status" value="1"/>
</dbReference>
<evidence type="ECO:0000256" key="1">
    <source>
        <dbReference type="ARBA" id="ARBA00004141"/>
    </source>
</evidence>
<dbReference type="PANTHER" id="PTHR24238:SF75">
    <property type="entry name" value="CHOLECYSTOKININ-LIKE RECEPTOR AT 17D1-RELATED"/>
    <property type="match status" value="1"/>
</dbReference>
<dbReference type="AlphaFoldDB" id="A0A3S3NWL1"/>
<organism evidence="12 13">
    <name type="scientific">Dinothrombium tinctorium</name>
    <dbReference type="NCBI Taxonomy" id="1965070"/>
    <lineage>
        <taxon>Eukaryota</taxon>
        <taxon>Metazoa</taxon>
        <taxon>Ecdysozoa</taxon>
        <taxon>Arthropoda</taxon>
        <taxon>Chelicerata</taxon>
        <taxon>Arachnida</taxon>
        <taxon>Acari</taxon>
        <taxon>Acariformes</taxon>
        <taxon>Trombidiformes</taxon>
        <taxon>Prostigmata</taxon>
        <taxon>Anystina</taxon>
        <taxon>Parasitengona</taxon>
        <taxon>Trombidioidea</taxon>
        <taxon>Trombidiidae</taxon>
        <taxon>Dinothrombium</taxon>
    </lineage>
</organism>